<organism evidence="1 2">
    <name type="scientific">Kickxella alabastrina</name>
    <dbReference type="NCBI Taxonomy" id="61397"/>
    <lineage>
        <taxon>Eukaryota</taxon>
        <taxon>Fungi</taxon>
        <taxon>Fungi incertae sedis</taxon>
        <taxon>Zoopagomycota</taxon>
        <taxon>Kickxellomycotina</taxon>
        <taxon>Kickxellomycetes</taxon>
        <taxon>Kickxellales</taxon>
        <taxon>Kickxellaceae</taxon>
        <taxon>Kickxella</taxon>
    </lineage>
</organism>
<gene>
    <name evidence="1" type="primary">SFU1_3</name>
    <name evidence="1" type="ORF">LPJ66_007046</name>
</gene>
<keyword evidence="2" id="KW-1185">Reference proteome</keyword>
<sequence>MAKALWRMNKRQNMAADLPQAPLSATPKRRRAAAKSNSPSGGDKASRPRITPNISMSVGPMTCVNCGTTRTPLWRRDPRNRPICNKCGLYLKSYGKMRPLSLKRTLKHNADPISTPVSVAAASGCSCSSGGGCGGHSHRGDEDTCPGDGTCNGKGGGPSCDGCPAYNQKHLPHTTRVISTNGARRLTAAERAAAIANGASTDEHGNIIGLIPESAIGPGRIPPNVAAAIAVATAANASNSSRVISDGSVSASESGSMTAMTATATATATTSCERAMCFNCGTDYTPLWRRDADGNIACNACALFFKLHGRNRPISLKRNVIKRRRRGFNKKFASPADGSGIDNGNVHDDTVSAAADDDDGDDESISVSRSISPAINRSSVNTRPVLIEMEPAASAASLSPASANESRGLSSCGDNGGLQSLLEAANMSPPMSATTNRPRNARANVPEPNPVSNAPIAPVERESSPDSVPLSTLIVTTSAADSAEVERCREELQRECSRLQALLERSTTLLASLNKAMPPQPLSSQSLPPPPPSSAGPSAEQ</sequence>
<protein>
    <submittedName>
        <fullName evidence="1">GATA type transcriptional activator of nitrogen-regulated proteins</fullName>
    </submittedName>
</protein>
<name>A0ACC1IDP4_9FUNG</name>
<accession>A0ACC1IDP4</accession>
<reference evidence="1" key="1">
    <citation type="submission" date="2022-07" db="EMBL/GenBank/DDBJ databases">
        <title>Phylogenomic reconstructions and comparative analyses of Kickxellomycotina fungi.</title>
        <authorList>
            <person name="Reynolds N.K."/>
            <person name="Stajich J.E."/>
            <person name="Barry K."/>
            <person name="Grigoriev I.V."/>
            <person name="Crous P."/>
            <person name="Smith M.E."/>
        </authorList>
    </citation>
    <scope>NUCLEOTIDE SEQUENCE</scope>
    <source>
        <strain evidence="1">Benny 63K</strain>
    </source>
</reference>
<comment type="caution">
    <text evidence="1">The sequence shown here is derived from an EMBL/GenBank/DDBJ whole genome shotgun (WGS) entry which is preliminary data.</text>
</comment>
<dbReference type="EMBL" id="JANBPG010001198">
    <property type="protein sequence ID" value="KAJ1891220.1"/>
    <property type="molecule type" value="Genomic_DNA"/>
</dbReference>
<evidence type="ECO:0000313" key="1">
    <source>
        <dbReference type="EMBL" id="KAJ1891220.1"/>
    </source>
</evidence>
<dbReference type="Proteomes" id="UP001150581">
    <property type="component" value="Unassembled WGS sequence"/>
</dbReference>
<evidence type="ECO:0000313" key="2">
    <source>
        <dbReference type="Proteomes" id="UP001150581"/>
    </source>
</evidence>
<proteinExistence type="predicted"/>